<evidence type="ECO:0000313" key="1">
    <source>
        <dbReference type="EMBL" id="QOR60503.1"/>
    </source>
</evidence>
<organism evidence="1">
    <name type="scientific">Bathycoccus sp. RCC716 virus 2</name>
    <dbReference type="NCBI Taxonomy" id="2530039"/>
    <lineage>
        <taxon>Viruses</taxon>
        <taxon>Varidnaviria</taxon>
        <taxon>Bamfordvirae</taxon>
        <taxon>Nucleocytoviricota</taxon>
        <taxon>Megaviricetes</taxon>
        <taxon>Algavirales</taxon>
        <taxon>Phycodnaviridae</taxon>
        <taxon>Prasinovirus</taxon>
    </lineage>
</organism>
<accession>A0A7S6NYM1</accession>
<proteinExistence type="predicted"/>
<sequence>MQFPDLETIVIYGIYSIRELMLYSQNKLKKRKVRTLNECEDCSFVYYGTVCNNCNCIKNNSLV</sequence>
<name>A0A7S6NYM1_9PHYC</name>
<protein>
    <submittedName>
        <fullName evidence="1">Uncharacterized protein</fullName>
    </submittedName>
</protein>
<reference evidence="1" key="1">
    <citation type="submission" date="2019-02" db="EMBL/GenBank/DDBJ databases">
        <authorList>
            <person name="Bachy C."/>
            <person name="Yung C.-M."/>
            <person name="Roux S."/>
            <person name="Sullivan M.B."/>
            <person name="Worden A.Z."/>
        </authorList>
    </citation>
    <scope>NUCLEOTIDE SEQUENCE</scope>
    <source>
        <strain evidence="1">BII-V2</strain>
    </source>
</reference>
<dbReference type="EMBL" id="MK522038">
    <property type="protein sequence ID" value="QOR60503.1"/>
    <property type="molecule type" value="Genomic_DNA"/>
</dbReference>